<dbReference type="Proteomes" id="UP000030816">
    <property type="component" value="Unassembled WGS sequence"/>
</dbReference>
<dbReference type="HOGENOM" id="CLU_2306726_0_0_1"/>
<dbReference type="RefSeq" id="XP_040678634.1">
    <property type="nucleotide sequence ID" value="XM_040823381.1"/>
</dbReference>
<evidence type="ECO:0000313" key="2">
    <source>
        <dbReference type="Proteomes" id="UP000030816"/>
    </source>
</evidence>
<gene>
    <name evidence="1" type="ORF">MAM_04583</name>
</gene>
<reference evidence="1 2" key="1">
    <citation type="journal article" date="2014" name="Proc. Natl. Acad. Sci. U.S.A.">
        <title>Trajectory and genomic determinants of fungal-pathogen speciation and host adaptation.</title>
        <authorList>
            <person name="Hu X."/>
            <person name="Xiao G."/>
            <person name="Zheng P."/>
            <person name="Shang Y."/>
            <person name="Su Y."/>
            <person name="Zhang X."/>
            <person name="Liu X."/>
            <person name="Zhan S."/>
            <person name="St Leger R.J."/>
            <person name="Wang C."/>
        </authorList>
    </citation>
    <scope>NUCLEOTIDE SEQUENCE [LARGE SCALE GENOMIC DNA]</scope>
    <source>
        <strain evidence="1 2">ARSEF 1941</strain>
    </source>
</reference>
<dbReference type="GeneID" id="63739038"/>
<protein>
    <submittedName>
        <fullName evidence="1">Uncharacterized protein</fullName>
    </submittedName>
</protein>
<dbReference type="OrthoDB" id="4888533at2759"/>
<comment type="caution">
    <text evidence="1">The sequence shown here is derived from an EMBL/GenBank/DDBJ whole genome shotgun (WGS) entry which is preliminary data.</text>
</comment>
<proteinExistence type="predicted"/>
<organism evidence="1 2">
    <name type="scientific">Metarhizium album (strain ARSEF 1941)</name>
    <dbReference type="NCBI Taxonomy" id="1081103"/>
    <lineage>
        <taxon>Eukaryota</taxon>
        <taxon>Fungi</taxon>
        <taxon>Dikarya</taxon>
        <taxon>Ascomycota</taxon>
        <taxon>Pezizomycotina</taxon>
        <taxon>Sordariomycetes</taxon>
        <taxon>Hypocreomycetidae</taxon>
        <taxon>Hypocreales</taxon>
        <taxon>Clavicipitaceae</taxon>
        <taxon>Metarhizium</taxon>
    </lineage>
</organism>
<dbReference type="EMBL" id="AZHE01000010">
    <property type="protein sequence ID" value="KHN97568.1"/>
    <property type="molecule type" value="Genomic_DNA"/>
</dbReference>
<dbReference type="AlphaFoldDB" id="A0A0B2WU28"/>
<evidence type="ECO:0000313" key="1">
    <source>
        <dbReference type="EMBL" id="KHN97568.1"/>
    </source>
</evidence>
<sequence>MYIFLQQHRQSFYQKNNVVCNHRSNQDLEMPNLTIKSAFIAMGMALNAAAVPQCATHADSLPGHMYESNNHTGLGNTENEEVHVTTSTRAVELGVVIMAA</sequence>
<keyword evidence="2" id="KW-1185">Reference proteome</keyword>
<accession>A0A0B2WU28</accession>
<name>A0A0B2WU28_METAS</name>